<proteinExistence type="inferred from homology"/>
<feature type="region of interest" description="Disordered" evidence="5">
    <location>
        <begin position="229"/>
        <end position="261"/>
    </location>
</feature>
<dbReference type="KEGG" id="aagg:ETAA8_67980"/>
<protein>
    <recommendedName>
        <fullName evidence="7">Thioredoxin domain-containing protein</fullName>
    </recommendedName>
</protein>
<keyword evidence="2 3" id="KW-0186">Copper</keyword>
<evidence type="ECO:0000313" key="8">
    <source>
        <dbReference type="EMBL" id="QDU31638.1"/>
    </source>
</evidence>
<evidence type="ECO:0000256" key="4">
    <source>
        <dbReference type="PIRSR" id="PIRSR603782-2"/>
    </source>
</evidence>
<feature type="transmembrane region" description="Helical" evidence="6">
    <location>
        <begin position="6"/>
        <end position="25"/>
    </location>
</feature>
<comment type="similarity">
    <text evidence="1">Belongs to the SCO1/2 family.</text>
</comment>
<dbReference type="RefSeq" id="WP_202921414.1">
    <property type="nucleotide sequence ID" value="NZ_CP036274.1"/>
</dbReference>
<evidence type="ECO:0000256" key="6">
    <source>
        <dbReference type="SAM" id="Phobius"/>
    </source>
</evidence>
<evidence type="ECO:0000256" key="1">
    <source>
        <dbReference type="ARBA" id="ARBA00010996"/>
    </source>
</evidence>
<dbReference type="PANTHER" id="PTHR12151:SF25">
    <property type="entry name" value="LINALOOL DEHYDRATASE_ISOMERASE DOMAIN-CONTAINING PROTEIN"/>
    <property type="match status" value="1"/>
</dbReference>
<dbReference type="GO" id="GO:0046872">
    <property type="term" value="F:metal ion binding"/>
    <property type="evidence" value="ECO:0007669"/>
    <property type="project" value="UniProtKB-KW"/>
</dbReference>
<dbReference type="EMBL" id="CP036274">
    <property type="protein sequence ID" value="QDU31638.1"/>
    <property type="molecule type" value="Genomic_DNA"/>
</dbReference>
<dbReference type="Proteomes" id="UP000315017">
    <property type="component" value="Chromosome"/>
</dbReference>
<feature type="binding site" evidence="3">
    <location>
        <position position="89"/>
    </location>
    <ligand>
        <name>Cu cation</name>
        <dbReference type="ChEBI" id="CHEBI:23378"/>
    </ligand>
</feature>
<dbReference type="SUPFAM" id="SSF52833">
    <property type="entry name" value="Thioredoxin-like"/>
    <property type="match status" value="1"/>
</dbReference>
<dbReference type="AlphaFoldDB" id="A0A517YN42"/>
<keyword evidence="4" id="KW-1015">Disulfide bond</keyword>
<keyword evidence="9" id="KW-1185">Reference proteome</keyword>
<feature type="domain" description="Thioredoxin" evidence="7">
    <location>
        <begin position="23"/>
        <end position="209"/>
    </location>
</feature>
<feature type="disulfide bond" description="Redox-active" evidence="4">
    <location>
        <begin position="89"/>
        <end position="93"/>
    </location>
</feature>
<evidence type="ECO:0000256" key="5">
    <source>
        <dbReference type="SAM" id="MobiDB-lite"/>
    </source>
</evidence>
<dbReference type="PANTHER" id="PTHR12151">
    <property type="entry name" value="ELECTRON TRANSPORT PROTIN SCO1/SENC FAMILY MEMBER"/>
    <property type="match status" value="1"/>
</dbReference>
<keyword evidence="6" id="KW-1133">Transmembrane helix</keyword>
<organism evidence="8 9">
    <name type="scientific">Anatilimnocola aggregata</name>
    <dbReference type="NCBI Taxonomy" id="2528021"/>
    <lineage>
        <taxon>Bacteria</taxon>
        <taxon>Pseudomonadati</taxon>
        <taxon>Planctomycetota</taxon>
        <taxon>Planctomycetia</taxon>
        <taxon>Pirellulales</taxon>
        <taxon>Pirellulaceae</taxon>
        <taxon>Anatilimnocola</taxon>
    </lineage>
</organism>
<gene>
    <name evidence="8" type="ORF">ETAA8_67980</name>
</gene>
<evidence type="ECO:0000313" key="9">
    <source>
        <dbReference type="Proteomes" id="UP000315017"/>
    </source>
</evidence>
<dbReference type="Pfam" id="PF02630">
    <property type="entry name" value="SCO1-SenC"/>
    <property type="match status" value="1"/>
</dbReference>
<keyword evidence="3" id="KW-0479">Metal-binding</keyword>
<accession>A0A517YN42</accession>
<evidence type="ECO:0000256" key="2">
    <source>
        <dbReference type="ARBA" id="ARBA00023008"/>
    </source>
</evidence>
<dbReference type="PROSITE" id="PS51352">
    <property type="entry name" value="THIOREDOXIN_2"/>
    <property type="match status" value="1"/>
</dbReference>
<dbReference type="Gene3D" id="3.40.30.10">
    <property type="entry name" value="Glutaredoxin"/>
    <property type="match status" value="1"/>
</dbReference>
<dbReference type="InterPro" id="IPR003782">
    <property type="entry name" value="SCO1/SenC"/>
</dbReference>
<evidence type="ECO:0000256" key="3">
    <source>
        <dbReference type="PIRSR" id="PIRSR603782-1"/>
    </source>
</evidence>
<name>A0A517YN42_9BACT</name>
<feature type="compositionally biased region" description="Basic and acidic residues" evidence="5">
    <location>
        <begin position="229"/>
        <end position="242"/>
    </location>
</feature>
<reference evidence="8 9" key="1">
    <citation type="submission" date="2019-02" db="EMBL/GenBank/DDBJ databases">
        <title>Deep-cultivation of Planctomycetes and their phenomic and genomic characterization uncovers novel biology.</title>
        <authorList>
            <person name="Wiegand S."/>
            <person name="Jogler M."/>
            <person name="Boedeker C."/>
            <person name="Pinto D."/>
            <person name="Vollmers J."/>
            <person name="Rivas-Marin E."/>
            <person name="Kohn T."/>
            <person name="Peeters S.H."/>
            <person name="Heuer A."/>
            <person name="Rast P."/>
            <person name="Oberbeckmann S."/>
            <person name="Bunk B."/>
            <person name="Jeske O."/>
            <person name="Meyerdierks A."/>
            <person name="Storesund J.E."/>
            <person name="Kallscheuer N."/>
            <person name="Luecker S."/>
            <person name="Lage O.M."/>
            <person name="Pohl T."/>
            <person name="Merkel B.J."/>
            <person name="Hornburger P."/>
            <person name="Mueller R.-W."/>
            <person name="Bruemmer F."/>
            <person name="Labrenz M."/>
            <person name="Spormann A.M."/>
            <person name="Op den Camp H."/>
            <person name="Overmann J."/>
            <person name="Amann R."/>
            <person name="Jetten M.S.M."/>
            <person name="Mascher T."/>
            <person name="Medema M.H."/>
            <person name="Devos D.P."/>
            <person name="Kaster A.-K."/>
            <person name="Ovreas L."/>
            <person name="Rohde M."/>
            <person name="Galperin M.Y."/>
            <person name="Jogler C."/>
        </authorList>
    </citation>
    <scope>NUCLEOTIDE SEQUENCE [LARGE SCALE GENOMIC DNA]</scope>
    <source>
        <strain evidence="8 9">ETA_A8</strain>
    </source>
</reference>
<dbReference type="CDD" id="cd02968">
    <property type="entry name" value="SCO"/>
    <property type="match status" value="1"/>
</dbReference>
<evidence type="ECO:0000259" key="7">
    <source>
        <dbReference type="PROSITE" id="PS51352"/>
    </source>
</evidence>
<feature type="binding site" evidence="3">
    <location>
        <position position="93"/>
    </location>
    <ligand>
        <name>Cu cation</name>
        <dbReference type="ChEBI" id="CHEBI:23378"/>
    </ligand>
</feature>
<dbReference type="InterPro" id="IPR036249">
    <property type="entry name" value="Thioredoxin-like_sf"/>
</dbReference>
<sequence>MSKAVLGWLGVLFIAMGGTVLWLGYKYSRPPIVVYTSDPEIDRDYLVKPVSAGEPILKEFTLTERDGSKKGSADLAGRVNVTNFFFSTCPTECKYQNREFEIIQREYGPRGVQFLGITCDPDTDTPSQLAKYAQQFEIANDGAAWWFLTGDLTYIRRVAGEIYQVPLKKFTHTEKFEVRDKWGNPRGSFSWKDSASRAEMKLLLDRLLTETEPPADVQAKAAERAAMIERADANAAAEKAKNEQASPQPDEKAPPPAKTNS</sequence>
<keyword evidence="6" id="KW-0472">Membrane</keyword>
<dbReference type="InterPro" id="IPR013766">
    <property type="entry name" value="Thioredoxin_domain"/>
</dbReference>
<keyword evidence="6" id="KW-0812">Transmembrane</keyword>